<feature type="region of interest" description="Disordered" evidence="1">
    <location>
        <begin position="217"/>
        <end position="238"/>
    </location>
</feature>
<sequence length="282" mass="31059">MERPPSTIHDKSTNPVDATKRAVPPLSLRPTTSLQTSLTHEAPDELLVKLLVKQREWEFCSAIIQIPKTATVLRLQTEICERIHGGAVSSSDILFLSTIKPSANNVLNTLLPMSPHQPTKLNVRTIETPPSELGRLNDCIPGVAEYTISTAIPSDTAPPRQTERPRTPKQLHDLLILVYDVIPSTPLVPRVNLNVPIVTCPLLDSETIHVRARHAPPRLSSRDSIHEHRPASTSSSHVEKSIGWRTIRNLLGPEDKLDTFGDVVYAARKSISGRVVLEQASG</sequence>
<evidence type="ECO:0000256" key="1">
    <source>
        <dbReference type="SAM" id="MobiDB-lite"/>
    </source>
</evidence>
<feature type="compositionally biased region" description="Basic and acidic residues" evidence="1">
    <location>
        <begin position="1"/>
        <end position="12"/>
    </location>
</feature>
<feature type="compositionally biased region" description="Basic and acidic residues" evidence="1">
    <location>
        <begin position="220"/>
        <end position="230"/>
    </location>
</feature>
<dbReference type="VEuPathDB" id="FungiDB:SeMB42_g05309"/>
<comment type="caution">
    <text evidence="2">The sequence shown here is derived from an EMBL/GenBank/DDBJ whole genome shotgun (WGS) entry which is preliminary data.</text>
</comment>
<reference evidence="2 3" key="1">
    <citation type="journal article" date="2019" name="Sci. Rep.">
        <title>Comparative genomics of chytrid fungi reveal insights into the obligate biotrophic and pathogenic lifestyle of Synchytrium endobioticum.</title>
        <authorList>
            <person name="van de Vossenberg B.T.L.H."/>
            <person name="Warris S."/>
            <person name="Nguyen H.D.T."/>
            <person name="van Gent-Pelzer M.P.E."/>
            <person name="Joly D.L."/>
            <person name="van de Geest H.C."/>
            <person name="Bonants P.J.M."/>
            <person name="Smith D.S."/>
            <person name="Levesque C.A."/>
            <person name="van der Lee T.A.J."/>
        </authorList>
    </citation>
    <scope>NUCLEOTIDE SEQUENCE [LARGE SCALE GENOMIC DNA]</scope>
    <source>
        <strain evidence="2 3">MB42</strain>
    </source>
</reference>
<organism evidence="2 3">
    <name type="scientific">Synchytrium endobioticum</name>
    <dbReference type="NCBI Taxonomy" id="286115"/>
    <lineage>
        <taxon>Eukaryota</taxon>
        <taxon>Fungi</taxon>
        <taxon>Fungi incertae sedis</taxon>
        <taxon>Chytridiomycota</taxon>
        <taxon>Chytridiomycota incertae sedis</taxon>
        <taxon>Chytridiomycetes</taxon>
        <taxon>Synchytriales</taxon>
        <taxon>Synchytriaceae</taxon>
        <taxon>Synchytrium</taxon>
    </lineage>
</organism>
<name>A0A507CSH1_9FUNG</name>
<dbReference type="Proteomes" id="UP000317494">
    <property type="component" value="Unassembled WGS sequence"/>
</dbReference>
<evidence type="ECO:0000313" key="3">
    <source>
        <dbReference type="Proteomes" id="UP000317494"/>
    </source>
</evidence>
<keyword evidence="3" id="KW-1185">Reference proteome</keyword>
<gene>
    <name evidence="2" type="ORF">SeMB42_g05309</name>
</gene>
<protein>
    <submittedName>
        <fullName evidence="2">Uncharacterized protein</fullName>
    </submittedName>
</protein>
<accession>A0A507CSH1</accession>
<evidence type="ECO:0000313" key="2">
    <source>
        <dbReference type="EMBL" id="TPX42011.1"/>
    </source>
</evidence>
<dbReference type="EMBL" id="QEAN01000248">
    <property type="protein sequence ID" value="TPX42011.1"/>
    <property type="molecule type" value="Genomic_DNA"/>
</dbReference>
<proteinExistence type="predicted"/>
<dbReference type="AlphaFoldDB" id="A0A507CSH1"/>
<feature type="region of interest" description="Disordered" evidence="1">
    <location>
        <begin position="1"/>
        <end position="24"/>
    </location>
</feature>